<keyword evidence="2" id="KW-0175">Coiled coil</keyword>
<dbReference type="GO" id="GO:1990281">
    <property type="term" value="C:efflux pump complex"/>
    <property type="evidence" value="ECO:0007669"/>
    <property type="project" value="TreeGrafter"/>
</dbReference>
<name>A0A6G1U482_9BACT</name>
<dbReference type="Gene3D" id="2.40.30.170">
    <property type="match status" value="1"/>
</dbReference>
<sequence>MKKLRISKIWIAVVVIVIVAVAAWAMSGGKKEEDINFKEEKVALKTLQNSVTATGTIEAVTSVTVGTQVSGIVNKLYVDYNSQVKKGQVIAELDKTNLLSELNTAKANLASAQSSLNYQATNMERYKTLYKKGLVSADEYENALLTYRQAKEQVASSKENVQRAQTNLGYATITSPIDGTVISKSVEEGQTVAASFNTPELFTIAKDLTNMQVVANVDEADIGGVKEGNRVTFTVDAYPDDTFEGTVKQVRLEATTTNNVVTYEVVISAPNADLKLKPGLTANVTIYTQERSGVLAVANKALRFTPTKETVGKDMKIVDCKGKNKVWTLNGKTLTAHPVTIGQTDGINTEITKGLKQGDKIVTEIVVNVPEEEDAPQQSQGLISGPGPRGKKK</sequence>
<dbReference type="InterPro" id="IPR006143">
    <property type="entry name" value="RND_pump_MFP"/>
</dbReference>
<dbReference type="NCBIfam" id="TIGR01730">
    <property type="entry name" value="RND_mfp"/>
    <property type="match status" value="1"/>
</dbReference>
<feature type="domain" description="Multidrug resistance protein MdtA-like barrel-sandwich hybrid" evidence="5">
    <location>
        <begin position="62"/>
        <end position="198"/>
    </location>
</feature>
<dbReference type="PANTHER" id="PTHR30469:SF33">
    <property type="entry name" value="SLR1207 PROTEIN"/>
    <property type="match status" value="1"/>
</dbReference>
<dbReference type="Pfam" id="PF25876">
    <property type="entry name" value="HH_MFP_RND"/>
    <property type="match status" value="1"/>
</dbReference>
<dbReference type="OrthoDB" id="9809068at2"/>
<dbReference type="EMBL" id="VZCB01000095">
    <property type="protein sequence ID" value="MQN81955.1"/>
    <property type="molecule type" value="Genomic_DNA"/>
</dbReference>
<evidence type="ECO:0000256" key="1">
    <source>
        <dbReference type="ARBA" id="ARBA00009477"/>
    </source>
</evidence>
<comment type="similarity">
    <text evidence="1">Belongs to the membrane fusion protein (MFP) (TC 8.A.1) family.</text>
</comment>
<reference evidence="8 9" key="1">
    <citation type="submission" date="2019-09" db="EMBL/GenBank/DDBJ databases">
        <title>Distinct polysaccharide growth profiles of human intestinal Prevotella copri isolates.</title>
        <authorList>
            <person name="Fehlner-Peach H."/>
            <person name="Magnabosco C."/>
            <person name="Raghavan V."/>
            <person name="Scher J.U."/>
            <person name="Tett A."/>
            <person name="Cox L.M."/>
            <person name="Gottsegen C."/>
            <person name="Watters A."/>
            <person name="Wiltshire- Gordon J.D."/>
            <person name="Segata N."/>
            <person name="Bonneau R."/>
            <person name="Littman D.R."/>
        </authorList>
    </citation>
    <scope>NUCLEOTIDE SEQUENCE [LARGE SCALE GENOMIC DNA]</scope>
    <source>
        <strain evidence="9">iA622</strain>
    </source>
</reference>
<dbReference type="InterPro" id="IPR058625">
    <property type="entry name" value="MdtA-like_BSH"/>
</dbReference>
<evidence type="ECO:0000259" key="4">
    <source>
        <dbReference type="Pfam" id="PF25876"/>
    </source>
</evidence>
<evidence type="ECO:0000313" key="8">
    <source>
        <dbReference type="EMBL" id="MQN81955.1"/>
    </source>
</evidence>
<dbReference type="SUPFAM" id="SSF111369">
    <property type="entry name" value="HlyD-like secretion proteins"/>
    <property type="match status" value="1"/>
</dbReference>
<feature type="domain" description="Multidrug resistance protein MdtA-like alpha-helical hairpin" evidence="4">
    <location>
        <begin position="102"/>
        <end position="171"/>
    </location>
</feature>
<proteinExistence type="inferred from homology"/>
<comment type="caution">
    <text evidence="8">The sequence shown here is derived from an EMBL/GenBank/DDBJ whole genome shotgun (WGS) entry which is preliminary data.</text>
</comment>
<dbReference type="InterPro" id="IPR058649">
    <property type="entry name" value="CzcB_C"/>
</dbReference>
<dbReference type="AlphaFoldDB" id="A0A6G1U482"/>
<feature type="region of interest" description="Disordered" evidence="3">
    <location>
        <begin position="370"/>
        <end position="393"/>
    </location>
</feature>
<protein>
    <submittedName>
        <fullName evidence="8">Efflux RND transporter periplasmic adaptor subunit</fullName>
    </submittedName>
</protein>
<dbReference type="Pfam" id="PF25917">
    <property type="entry name" value="BSH_RND"/>
    <property type="match status" value="1"/>
</dbReference>
<dbReference type="InterPro" id="IPR058624">
    <property type="entry name" value="MdtA-like_HH"/>
</dbReference>
<evidence type="ECO:0000259" key="5">
    <source>
        <dbReference type="Pfam" id="PF25917"/>
    </source>
</evidence>
<accession>A0A6G1U482</accession>
<evidence type="ECO:0000259" key="6">
    <source>
        <dbReference type="Pfam" id="PF25975"/>
    </source>
</evidence>
<dbReference type="Proteomes" id="UP000480425">
    <property type="component" value="Unassembled WGS sequence"/>
</dbReference>
<organism evidence="8 9">
    <name type="scientific">Segatella copri</name>
    <dbReference type="NCBI Taxonomy" id="165179"/>
    <lineage>
        <taxon>Bacteria</taxon>
        <taxon>Pseudomonadati</taxon>
        <taxon>Bacteroidota</taxon>
        <taxon>Bacteroidia</taxon>
        <taxon>Bacteroidales</taxon>
        <taxon>Prevotellaceae</taxon>
        <taxon>Segatella</taxon>
    </lineage>
</organism>
<dbReference type="Gene3D" id="2.40.50.100">
    <property type="match status" value="1"/>
</dbReference>
<dbReference type="InterPro" id="IPR058636">
    <property type="entry name" value="Beta-barrel_YknX"/>
</dbReference>
<dbReference type="RefSeq" id="WP_153125507.1">
    <property type="nucleotide sequence ID" value="NZ_VZCB01000095.1"/>
</dbReference>
<dbReference type="GO" id="GO:0015562">
    <property type="term" value="F:efflux transmembrane transporter activity"/>
    <property type="evidence" value="ECO:0007669"/>
    <property type="project" value="InterPro"/>
</dbReference>
<dbReference type="FunFam" id="2.40.30.170:FF:000010">
    <property type="entry name" value="Efflux RND transporter periplasmic adaptor subunit"/>
    <property type="match status" value="1"/>
</dbReference>
<feature type="domain" description="YknX-like beta-barrel" evidence="7">
    <location>
        <begin position="211"/>
        <end position="286"/>
    </location>
</feature>
<dbReference type="Pfam" id="PF25975">
    <property type="entry name" value="CzcB_C"/>
    <property type="match status" value="1"/>
</dbReference>
<evidence type="ECO:0000259" key="7">
    <source>
        <dbReference type="Pfam" id="PF25990"/>
    </source>
</evidence>
<dbReference type="Gene3D" id="1.10.287.470">
    <property type="entry name" value="Helix hairpin bin"/>
    <property type="match status" value="1"/>
</dbReference>
<evidence type="ECO:0000313" key="9">
    <source>
        <dbReference type="Proteomes" id="UP000480425"/>
    </source>
</evidence>
<dbReference type="Pfam" id="PF25990">
    <property type="entry name" value="Beta-barrel_YknX"/>
    <property type="match status" value="1"/>
</dbReference>
<evidence type="ECO:0000256" key="2">
    <source>
        <dbReference type="SAM" id="Coils"/>
    </source>
</evidence>
<feature type="domain" description="CzcB-like C-terminal circularly permuted SH3-like" evidence="6">
    <location>
        <begin position="320"/>
        <end position="363"/>
    </location>
</feature>
<gene>
    <name evidence="8" type="ORF">F7D73_13610</name>
</gene>
<feature type="coiled-coil region" evidence="2">
    <location>
        <begin position="140"/>
        <end position="167"/>
    </location>
</feature>
<dbReference type="Gene3D" id="2.40.420.20">
    <property type="match status" value="1"/>
</dbReference>
<dbReference type="PANTHER" id="PTHR30469">
    <property type="entry name" value="MULTIDRUG RESISTANCE PROTEIN MDTA"/>
    <property type="match status" value="1"/>
</dbReference>
<evidence type="ECO:0000256" key="3">
    <source>
        <dbReference type="SAM" id="MobiDB-lite"/>
    </source>
</evidence>